<dbReference type="GO" id="GO:0003676">
    <property type="term" value="F:nucleic acid binding"/>
    <property type="evidence" value="ECO:0007669"/>
    <property type="project" value="InterPro"/>
</dbReference>
<dbReference type="InterPro" id="IPR012337">
    <property type="entry name" value="RNaseH-like_sf"/>
</dbReference>
<proteinExistence type="predicted"/>
<dbReference type="SUPFAM" id="SSF53098">
    <property type="entry name" value="Ribonuclease H-like"/>
    <property type="match status" value="1"/>
</dbReference>
<evidence type="ECO:0000259" key="1">
    <source>
        <dbReference type="Pfam" id="PF13456"/>
    </source>
</evidence>
<dbReference type="Gene3D" id="3.30.420.10">
    <property type="entry name" value="Ribonuclease H-like superfamily/Ribonuclease H"/>
    <property type="match status" value="1"/>
</dbReference>
<sequence length="297" mass="32915">MEASSSREDKTLYMKEIETPEHILFFCEWAALVWFSSHLGVKWSRSMVRRIDDWWMSMLSDSSGLDDDMRSHLAFLCWNIWKDRCSFIYQNSQLDPISTSLRSNLAAMEFLSSLQSNSSSSMTLENGNSLCWVPPSKGKLKINCDGAYADLGKVAGVGVIVRNCMGDVVDGFSRRVKACSPLMTEALAIEAAMECVENFGIDVAIIESDCQVLINAIYSEAKEVDWKCSAIISNIDLAKRLPDVSFNFVGRCCNKAADWLAKVALGRMCPVDWVCAPLSSLARILASDKLGDRAGIA</sequence>
<dbReference type="GO" id="GO:0004523">
    <property type="term" value="F:RNA-DNA hybrid ribonuclease activity"/>
    <property type="evidence" value="ECO:0007669"/>
    <property type="project" value="InterPro"/>
</dbReference>
<dbReference type="InterPro" id="IPR044730">
    <property type="entry name" value="RNase_H-like_dom_plant"/>
</dbReference>
<keyword evidence="2" id="KW-0695">RNA-directed DNA polymerase</keyword>
<dbReference type="PANTHER" id="PTHR47074">
    <property type="entry name" value="BNAC02G40300D PROTEIN"/>
    <property type="match status" value="1"/>
</dbReference>
<feature type="domain" description="RNase H type-1" evidence="1">
    <location>
        <begin position="143"/>
        <end position="263"/>
    </location>
</feature>
<comment type="caution">
    <text evidence="2">The sequence shown here is derived from an EMBL/GenBank/DDBJ whole genome shotgun (WGS) entry which is preliminary data.</text>
</comment>
<gene>
    <name evidence="2" type="ORF">G2W53_034679</name>
</gene>
<dbReference type="CDD" id="cd06222">
    <property type="entry name" value="RNase_H_like"/>
    <property type="match status" value="1"/>
</dbReference>
<keyword evidence="3" id="KW-1185">Reference proteome</keyword>
<dbReference type="Pfam" id="PF13456">
    <property type="entry name" value="RVT_3"/>
    <property type="match status" value="1"/>
</dbReference>
<dbReference type="PANTHER" id="PTHR47074:SF11">
    <property type="entry name" value="REVERSE TRANSCRIPTASE-LIKE PROTEIN"/>
    <property type="match status" value="1"/>
</dbReference>
<dbReference type="InterPro" id="IPR052929">
    <property type="entry name" value="RNase_H-like_EbsB-rel"/>
</dbReference>
<dbReference type="AlphaFoldDB" id="A0A834T1X9"/>
<keyword evidence="2" id="KW-0548">Nucleotidyltransferase</keyword>
<dbReference type="GO" id="GO:0003964">
    <property type="term" value="F:RNA-directed DNA polymerase activity"/>
    <property type="evidence" value="ECO:0007669"/>
    <property type="project" value="UniProtKB-KW"/>
</dbReference>
<protein>
    <submittedName>
        <fullName evidence="2">Reverse transcriptase</fullName>
    </submittedName>
</protein>
<accession>A0A834T1X9</accession>
<name>A0A834T1X9_9FABA</name>
<dbReference type="InterPro" id="IPR002156">
    <property type="entry name" value="RNaseH_domain"/>
</dbReference>
<reference evidence="2" key="1">
    <citation type="submission" date="2020-09" db="EMBL/GenBank/DDBJ databases">
        <title>Genome-Enabled Discovery of Anthraquinone Biosynthesis in Senna tora.</title>
        <authorList>
            <person name="Kang S.-H."/>
            <person name="Pandey R.P."/>
            <person name="Lee C.-M."/>
            <person name="Sim J.-S."/>
            <person name="Jeong J.-T."/>
            <person name="Choi B.-S."/>
            <person name="Jung M."/>
            <person name="Ginzburg D."/>
            <person name="Zhao K."/>
            <person name="Won S.Y."/>
            <person name="Oh T.-J."/>
            <person name="Yu Y."/>
            <person name="Kim N.-H."/>
            <person name="Lee O.R."/>
            <person name="Lee T.-H."/>
            <person name="Bashyal P."/>
            <person name="Kim T.-S."/>
            <person name="Lee W.-H."/>
            <person name="Kawkins C."/>
            <person name="Kim C.-K."/>
            <person name="Kim J.S."/>
            <person name="Ahn B.O."/>
            <person name="Rhee S.Y."/>
            <person name="Sohng J.K."/>
        </authorList>
    </citation>
    <scope>NUCLEOTIDE SEQUENCE</scope>
    <source>
        <tissue evidence="2">Leaf</tissue>
    </source>
</reference>
<evidence type="ECO:0000313" key="3">
    <source>
        <dbReference type="Proteomes" id="UP000634136"/>
    </source>
</evidence>
<dbReference type="EMBL" id="JAAIUW010000010">
    <property type="protein sequence ID" value="KAF7813703.1"/>
    <property type="molecule type" value="Genomic_DNA"/>
</dbReference>
<dbReference type="InterPro" id="IPR036397">
    <property type="entry name" value="RNaseH_sf"/>
</dbReference>
<keyword evidence="2" id="KW-0808">Transferase</keyword>
<evidence type="ECO:0000313" key="2">
    <source>
        <dbReference type="EMBL" id="KAF7813703.1"/>
    </source>
</evidence>
<organism evidence="2 3">
    <name type="scientific">Senna tora</name>
    <dbReference type="NCBI Taxonomy" id="362788"/>
    <lineage>
        <taxon>Eukaryota</taxon>
        <taxon>Viridiplantae</taxon>
        <taxon>Streptophyta</taxon>
        <taxon>Embryophyta</taxon>
        <taxon>Tracheophyta</taxon>
        <taxon>Spermatophyta</taxon>
        <taxon>Magnoliopsida</taxon>
        <taxon>eudicotyledons</taxon>
        <taxon>Gunneridae</taxon>
        <taxon>Pentapetalae</taxon>
        <taxon>rosids</taxon>
        <taxon>fabids</taxon>
        <taxon>Fabales</taxon>
        <taxon>Fabaceae</taxon>
        <taxon>Caesalpinioideae</taxon>
        <taxon>Cassia clade</taxon>
        <taxon>Senna</taxon>
    </lineage>
</organism>
<dbReference type="OrthoDB" id="1906820at2759"/>
<dbReference type="Proteomes" id="UP000634136">
    <property type="component" value="Unassembled WGS sequence"/>
</dbReference>